<dbReference type="Proteomes" id="UP000053557">
    <property type="component" value="Unassembled WGS sequence"/>
</dbReference>
<accession>A0A117SXE4</accession>
<name>A0A117SXE4_9BACL</name>
<dbReference type="Gene3D" id="3.20.20.70">
    <property type="entry name" value="Aldolase class I"/>
    <property type="match status" value="1"/>
</dbReference>
<dbReference type="InterPro" id="IPR013785">
    <property type="entry name" value="Aldolase_TIM"/>
</dbReference>
<sequence length="213" mass="23215">MQLILQSADLEELRCAAAFGFIDSVWLPREKLCERAYQERVREAAACGFSRIVVELDALDADGMIKELELHTVSADTEMIGAGSFTIELCRAAHHLRKSDPLLNGGVGALHLASIAQGIAAGRAGCRALCVDGARFADVGMDPFRFLRALRFAVREDVPHIYLAGMYDPVSALQACEAGADGLILPFLPLLHSMDHPVTEAGMRRILTHWKSD</sequence>
<organism evidence="1 2">
    <name type="scientific">Ferroacidibacillus organovorans</name>
    <dbReference type="NCBI Taxonomy" id="1765683"/>
    <lineage>
        <taxon>Bacteria</taxon>
        <taxon>Bacillati</taxon>
        <taxon>Bacillota</taxon>
        <taxon>Bacilli</taxon>
        <taxon>Bacillales</taxon>
        <taxon>Alicyclobacillaceae</taxon>
        <taxon>Ferroacidibacillus</taxon>
    </lineage>
</organism>
<dbReference type="EMBL" id="LPVJ01000054">
    <property type="protein sequence ID" value="KUO95284.1"/>
    <property type="molecule type" value="Genomic_DNA"/>
</dbReference>
<evidence type="ECO:0008006" key="3">
    <source>
        <dbReference type="Google" id="ProtNLM"/>
    </source>
</evidence>
<dbReference type="SUPFAM" id="SSF51412">
    <property type="entry name" value="Inosine monophosphate dehydrogenase (IMPDH)"/>
    <property type="match status" value="1"/>
</dbReference>
<dbReference type="AlphaFoldDB" id="A0A117SXE4"/>
<gene>
    <name evidence="1" type="ORF">ATW55_14230</name>
</gene>
<keyword evidence="2" id="KW-1185">Reference proteome</keyword>
<evidence type="ECO:0000313" key="1">
    <source>
        <dbReference type="EMBL" id="KUO95284.1"/>
    </source>
</evidence>
<dbReference type="OrthoDB" id="9807051at2"/>
<comment type="caution">
    <text evidence="1">The sequence shown here is derived from an EMBL/GenBank/DDBJ whole genome shotgun (WGS) entry which is preliminary data.</text>
</comment>
<evidence type="ECO:0000313" key="2">
    <source>
        <dbReference type="Proteomes" id="UP000053557"/>
    </source>
</evidence>
<proteinExistence type="predicted"/>
<protein>
    <recommendedName>
        <fullName evidence="3">Thiamine phosphate synthase/TenI domain-containing protein</fullName>
    </recommendedName>
</protein>
<dbReference type="RefSeq" id="WP_067718016.1">
    <property type="nucleotide sequence ID" value="NZ_LPVJ01000054.1"/>
</dbReference>
<reference evidence="1 2" key="1">
    <citation type="submission" date="2015-12" db="EMBL/GenBank/DDBJ databases">
        <title>Draft genome sequence of Acidibacillus ferrooxidans ITV001, isolated from a chalcopyrite acid mine drainage site in Brazil.</title>
        <authorList>
            <person name="Dall'Agnol H."/>
            <person name="Nancucheo I."/>
            <person name="Johnson B."/>
            <person name="Oliveira R."/>
            <person name="Leite L."/>
            <person name="Pylro V."/>
            <person name="Nunes G.L."/>
            <person name="Tzotzos G."/>
            <person name="Fernandes G.R."/>
            <person name="Dutra J."/>
            <person name="Orellana S.C."/>
            <person name="Oliveira G."/>
        </authorList>
    </citation>
    <scope>NUCLEOTIDE SEQUENCE [LARGE SCALE GENOMIC DNA]</scope>
    <source>
        <strain evidence="2">ITV01</strain>
    </source>
</reference>